<name>B8I5B2_RUMCH</name>
<dbReference type="KEGG" id="cce:Ccel_0305"/>
<evidence type="ECO:0000256" key="1">
    <source>
        <dbReference type="ARBA" id="ARBA00007596"/>
    </source>
</evidence>
<comment type="similarity">
    <text evidence="1 5">Belongs to the bacterial ribosomal protein bL33 family.</text>
</comment>
<dbReference type="Pfam" id="PF00471">
    <property type="entry name" value="Ribosomal_L33"/>
    <property type="match status" value="1"/>
</dbReference>
<protein>
    <recommendedName>
        <fullName evidence="4 5">Large ribosomal subunit protein bL33</fullName>
    </recommendedName>
</protein>
<dbReference type="EMBL" id="CP001348">
    <property type="protein sequence ID" value="ACL74692.1"/>
    <property type="molecule type" value="Genomic_DNA"/>
</dbReference>
<dbReference type="STRING" id="394503.Ccel_0305"/>
<dbReference type="InterPro" id="IPR038584">
    <property type="entry name" value="Ribosomal_bL33_sf"/>
</dbReference>
<dbReference type="PANTHER" id="PTHR43168:SF2">
    <property type="entry name" value="LARGE RIBOSOMAL SUBUNIT PROTEIN BL33C"/>
    <property type="match status" value="1"/>
</dbReference>
<evidence type="ECO:0000256" key="3">
    <source>
        <dbReference type="ARBA" id="ARBA00023274"/>
    </source>
</evidence>
<dbReference type="PANTHER" id="PTHR43168">
    <property type="entry name" value="50S RIBOSOMAL PROTEIN L33, CHLOROPLASTIC"/>
    <property type="match status" value="1"/>
</dbReference>
<dbReference type="InterPro" id="IPR001705">
    <property type="entry name" value="Ribosomal_bL33"/>
</dbReference>
<keyword evidence="2 5" id="KW-0689">Ribosomal protein</keyword>
<dbReference type="SUPFAM" id="SSF57829">
    <property type="entry name" value="Zn-binding ribosomal proteins"/>
    <property type="match status" value="1"/>
</dbReference>
<sequence>MRVKITLACTDCKQRNYSNIKNKKNDPDRLELKKYCKFCHKHTVHKETK</sequence>
<keyword evidence="3 5" id="KW-0687">Ribonucleoprotein</keyword>
<gene>
    <name evidence="5" type="primary">rpmG</name>
    <name evidence="6" type="ordered locus">Ccel_0305</name>
</gene>
<dbReference type="HAMAP" id="MF_00294">
    <property type="entry name" value="Ribosomal_bL33"/>
    <property type="match status" value="1"/>
</dbReference>
<dbReference type="NCBIfam" id="NF001860">
    <property type="entry name" value="PRK00595.1"/>
    <property type="match status" value="1"/>
</dbReference>
<dbReference type="RefSeq" id="WP_012634757.1">
    <property type="nucleotide sequence ID" value="NC_011898.1"/>
</dbReference>
<dbReference type="NCBIfam" id="NF001764">
    <property type="entry name" value="PRK00504.1"/>
    <property type="match status" value="1"/>
</dbReference>
<dbReference type="eggNOG" id="COG0267">
    <property type="taxonomic scope" value="Bacteria"/>
</dbReference>
<dbReference type="NCBIfam" id="TIGR01023">
    <property type="entry name" value="rpmG_bact"/>
    <property type="match status" value="1"/>
</dbReference>
<dbReference type="Proteomes" id="UP000001349">
    <property type="component" value="Chromosome"/>
</dbReference>
<reference evidence="6 7" key="1">
    <citation type="submission" date="2009-01" db="EMBL/GenBank/DDBJ databases">
        <title>Complete sequence of Clostridium cellulolyticum H10.</title>
        <authorList>
            <consortium name="US DOE Joint Genome Institute"/>
            <person name="Lucas S."/>
            <person name="Copeland A."/>
            <person name="Lapidus A."/>
            <person name="Glavina del Rio T."/>
            <person name="Dalin E."/>
            <person name="Tice H."/>
            <person name="Bruce D."/>
            <person name="Goodwin L."/>
            <person name="Pitluck S."/>
            <person name="Chertkov O."/>
            <person name="Saunders E."/>
            <person name="Brettin T."/>
            <person name="Detter J.C."/>
            <person name="Han C."/>
            <person name="Larimer F."/>
            <person name="Land M."/>
            <person name="Hauser L."/>
            <person name="Kyrpides N."/>
            <person name="Ivanova N."/>
            <person name="Zhou J."/>
            <person name="Richardson P."/>
        </authorList>
    </citation>
    <scope>NUCLEOTIDE SEQUENCE [LARGE SCALE GENOMIC DNA]</scope>
    <source>
        <strain evidence="7">ATCC 35319 / DSM 5812 / JCM 6584 / H10</strain>
    </source>
</reference>
<dbReference type="GO" id="GO:0003735">
    <property type="term" value="F:structural constituent of ribosome"/>
    <property type="evidence" value="ECO:0007669"/>
    <property type="project" value="InterPro"/>
</dbReference>
<evidence type="ECO:0000313" key="7">
    <source>
        <dbReference type="Proteomes" id="UP000001349"/>
    </source>
</evidence>
<dbReference type="AlphaFoldDB" id="B8I5B2"/>
<proteinExistence type="inferred from homology"/>
<dbReference type="GO" id="GO:0006412">
    <property type="term" value="P:translation"/>
    <property type="evidence" value="ECO:0007669"/>
    <property type="project" value="UniProtKB-UniRule"/>
</dbReference>
<dbReference type="GO" id="GO:0005840">
    <property type="term" value="C:ribosome"/>
    <property type="evidence" value="ECO:0007669"/>
    <property type="project" value="UniProtKB-KW"/>
</dbReference>
<keyword evidence="7" id="KW-1185">Reference proteome</keyword>
<dbReference type="GO" id="GO:1990904">
    <property type="term" value="C:ribonucleoprotein complex"/>
    <property type="evidence" value="ECO:0007669"/>
    <property type="project" value="UniProtKB-KW"/>
</dbReference>
<dbReference type="HOGENOM" id="CLU_190949_0_2_9"/>
<accession>B8I5B2</accession>
<dbReference type="GO" id="GO:0005737">
    <property type="term" value="C:cytoplasm"/>
    <property type="evidence" value="ECO:0007669"/>
    <property type="project" value="UniProtKB-ARBA"/>
</dbReference>
<evidence type="ECO:0000256" key="2">
    <source>
        <dbReference type="ARBA" id="ARBA00022980"/>
    </source>
</evidence>
<dbReference type="InterPro" id="IPR011332">
    <property type="entry name" value="Ribosomal_zn-bd"/>
</dbReference>
<evidence type="ECO:0000256" key="5">
    <source>
        <dbReference type="HAMAP-Rule" id="MF_00294"/>
    </source>
</evidence>
<evidence type="ECO:0000256" key="4">
    <source>
        <dbReference type="ARBA" id="ARBA00035176"/>
    </source>
</evidence>
<dbReference type="Gene3D" id="2.20.28.120">
    <property type="entry name" value="Ribosomal protein L33"/>
    <property type="match status" value="1"/>
</dbReference>
<organism evidence="6 7">
    <name type="scientific">Ruminiclostridium cellulolyticum (strain ATCC 35319 / DSM 5812 / JCM 6584 / H10)</name>
    <name type="common">Clostridium cellulolyticum</name>
    <dbReference type="NCBI Taxonomy" id="394503"/>
    <lineage>
        <taxon>Bacteria</taxon>
        <taxon>Bacillati</taxon>
        <taxon>Bacillota</taxon>
        <taxon>Clostridia</taxon>
        <taxon>Eubacteriales</taxon>
        <taxon>Oscillospiraceae</taxon>
        <taxon>Ruminiclostridium</taxon>
    </lineage>
</organism>
<dbReference type="OrthoDB" id="9801333at2"/>
<evidence type="ECO:0000313" key="6">
    <source>
        <dbReference type="EMBL" id="ACL74692.1"/>
    </source>
</evidence>